<reference evidence="1 2" key="1">
    <citation type="journal article" date="2019" name="Philos. Trans. R. Soc. Lond., B, Biol. Sci.">
        <title>Ant behaviour and brain gene expression of defending hosts depend on the ecological success of the intruding social parasite.</title>
        <authorList>
            <person name="Kaur R."/>
            <person name="Stoldt M."/>
            <person name="Jongepier E."/>
            <person name="Feldmeyer B."/>
            <person name="Menzel F."/>
            <person name="Bornberg-Bauer E."/>
            <person name="Foitzik S."/>
        </authorList>
    </citation>
    <scope>NUCLEOTIDE SEQUENCE [LARGE SCALE GENOMIC DNA]</scope>
    <source>
        <tissue evidence="1">Whole body</tissue>
    </source>
</reference>
<keyword evidence="2" id="KW-1185">Reference proteome</keyword>
<evidence type="ECO:0000313" key="1">
    <source>
        <dbReference type="EMBL" id="TGZ49587.1"/>
    </source>
</evidence>
<evidence type="ECO:0000313" key="2">
    <source>
        <dbReference type="Proteomes" id="UP000310200"/>
    </source>
</evidence>
<comment type="caution">
    <text evidence="1">The sequence shown here is derived from an EMBL/GenBank/DDBJ whole genome shotgun (WGS) entry which is preliminary data.</text>
</comment>
<dbReference type="AlphaFoldDB" id="A0A4S2KNV0"/>
<dbReference type="EMBL" id="QBLH01002112">
    <property type="protein sequence ID" value="TGZ49587.1"/>
    <property type="molecule type" value="Genomic_DNA"/>
</dbReference>
<name>A0A4S2KNV0_9HYME</name>
<dbReference type="STRING" id="300112.A0A4S2KNV0"/>
<dbReference type="Proteomes" id="UP000310200">
    <property type="component" value="Unassembled WGS sequence"/>
</dbReference>
<gene>
    <name evidence="1" type="ORF">DBV15_02031</name>
</gene>
<organism evidence="1 2">
    <name type="scientific">Temnothorax longispinosus</name>
    <dbReference type="NCBI Taxonomy" id="300112"/>
    <lineage>
        <taxon>Eukaryota</taxon>
        <taxon>Metazoa</taxon>
        <taxon>Ecdysozoa</taxon>
        <taxon>Arthropoda</taxon>
        <taxon>Hexapoda</taxon>
        <taxon>Insecta</taxon>
        <taxon>Pterygota</taxon>
        <taxon>Neoptera</taxon>
        <taxon>Endopterygota</taxon>
        <taxon>Hymenoptera</taxon>
        <taxon>Apocrita</taxon>
        <taxon>Aculeata</taxon>
        <taxon>Formicoidea</taxon>
        <taxon>Formicidae</taxon>
        <taxon>Myrmicinae</taxon>
        <taxon>Temnothorax</taxon>
    </lineage>
</organism>
<sequence>MYRFMQIKHKRSLEKNANITSYHLTSKHKLHRQGSLIYLFKAYVNMLGNFEKITPDQIVDLTIFTNMDINAFKFLVPVEGDKLYGFEGKGKRYRIDIKVLKKEPGIMICLYHIMPDDNIIFGFLRKLVFAVCQPSEPELEELIVKEMGKTFNVPQIFYDNLYKNIINWFLVYDNGKAPYLTENHVMKYLKDTQDMLWEAKKTEMLVDPVSKIADKLKITLKEFDKLIL</sequence>
<proteinExistence type="predicted"/>
<protein>
    <submittedName>
        <fullName evidence="1">Uncharacterized protein</fullName>
    </submittedName>
</protein>
<accession>A0A4S2KNV0</accession>